<protein>
    <submittedName>
        <fullName evidence="2">Uncharacterized protein</fullName>
    </submittedName>
</protein>
<keyword evidence="1" id="KW-0472">Membrane</keyword>
<dbReference type="EMBL" id="CP058909">
    <property type="protein sequence ID" value="QLH84578.1"/>
    <property type="molecule type" value="Genomic_DNA"/>
</dbReference>
<sequence length="65" mass="6966">MSRFGDFAAVWFGTLVALNFVVFRFLGAPLGMYTETFLSALVGLVLASVLVFHRGVSLPTVVGAE</sequence>
<evidence type="ECO:0000313" key="3">
    <source>
        <dbReference type="Proteomes" id="UP000509346"/>
    </source>
</evidence>
<dbReference type="RefSeq" id="WP_179919659.1">
    <property type="nucleotide sequence ID" value="NZ_CP058909.1"/>
</dbReference>
<evidence type="ECO:0000313" key="2">
    <source>
        <dbReference type="EMBL" id="QLH84578.1"/>
    </source>
</evidence>
<dbReference type="GeneID" id="56085791"/>
<evidence type="ECO:0000256" key="1">
    <source>
        <dbReference type="SAM" id="Phobius"/>
    </source>
</evidence>
<keyword evidence="1" id="KW-1133">Transmembrane helix</keyword>
<name>A0A7D5PEE0_9EURY</name>
<organism evidence="2 3">
    <name type="scientific">Halosimplex pelagicum</name>
    <dbReference type="NCBI Taxonomy" id="869886"/>
    <lineage>
        <taxon>Archaea</taxon>
        <taxon>Methanobacteriati</taxon>
        <taxon>Methanobacteriota</taxon>
        <taxon>Stenosarchaea group</taxon>
        <taxon>Halobacteria</taxon>
        <taxon>Halobacteriales</taxon>
        <taxon>Haloarculaceae</taxon>
        <taxon>Halosimplex</taxon>
    </lineage>
</organism>
<dbReference type="KEGG" id="hpel:HZS54_24340"/>
<gene>
    <name evidence="2" type="ORF">HZS54_24340</name>
</gene>
<dbReference type="OrthoDB" id="240419at2157"/>
<accession>A0A7D5PEE0</accession>
<keyword evidence="3" id="KW-1185">Reference proteome</keyword>
<reference evidence="2 3" key="1">
    <citation type="submission" date="2020-07" db="EMBL/GenBank/DDBJ databases">
        <title>Halosimplex litoreum sp. nov. and Halosimplex rubrum sp. nov., isolated from different salt environments.</title>
        <authorList>
            <person name="Cui H."/>
        </authorList>
    </citation>
    <scope>NUCLEOTIDE SEQUENCE [LARGE SCALE GENOMIC DNA]</scope>
    <source>
        <strain evidence="2 3">R2</strain>
    </source>
</reference>
<keyword evidence="1" id="KW-0812">Transmembrane</keyword>
<feature type="transmembrane region" description="Helical" evidence="1">
    <location>
        <begin position="7"/>
        <end position="26"/>
    </location>
</feature>
<dbReference type="Proteomes" id="UP000509346">
    <property type="component" value="Chromosome"/>
</dbReference>
<dbReference type="AlphaFoldDB" id="A0A7D5PEE0"/>
<proteinExistence type="predicted"/>
<feature type="transmembrane region" description="Helical" evidence="1">
    <location>
        <begin position="32"/>
        <end position="52"/>
    </location>
</feature>